<organism evidence="3 4">
    <name type="scientific">Terrimonas ginsenosidimutans</name>
    <dbReference type="NCBI Taxonomy" id="2908004"/>
    <lineage>
        <taxon>Bacteria</taxon>
        <taxon>Pseudomonadati</taxon>
        <taxon>Bacteroidota</taxon>
        <taxon>Chitinophagia</taxon>
        <taxon>Chitinophagales</taxon>
        <taxon>Chitinophagaceae</taxon>
        <taxon>Terrimonas</taxon>
    </lineage>
</organism>
<dbReference type="InterPro" id="IPR015943">
    <property type="entry name" value="WD40/YVTN_repeat-like_dom_sf"/>
</dbReference>
<keyword evidence="2" id="KW-0313">Glucose metabolism</keyword>
<name>A0ABS9KWQ2_9BACT</name>
<sequence>MSVLNSQEPFLLVGTYTGGASKGIYVYRFNSATGASVLIDSAVTENPSYLAVSPDKKYVYAANENGNDQGNGGSITSFSFDKKTGRLTRLNSQSSEGNHPCFVAVHKSGKWVVAGNYSSGTLALYPVQKDGSLGAAAQVIKHEGRSVNADRQGGPHVHNTVFSPDGKFLFVADLGIDKVMTYAFDSKAGKLTPAEMPFTEVEAGDGPRHLTFAPSGKYAYLATEMRGGVEAFKYHKNGQLEHLQHYSALPPEYNGPADGADIHVSTDGRYLYSSTRGQSNSIGIFAIDPRTGLITYVAHQSTLGKTPRNFNLDPTGKFLLAANQNSDEIVVFKRDKSSGLLEDSGHRIEVGKPVCVEWVD</sequence>
<comment type="caution">
    <text evidence="3">The sequence shown here is derived from an EMBL/GenBank/DDBJ whole genome shotgun (WGS) entry which is preliminary data.</text>
</comment>
<dbReference type="InterPro" id="IPR011048">
    <property type="entry name" value="Haem_d1_sf"/>
</dbReference>
<dbReference type="Gene3D" id="2.130.10.10">
    <property type="entry name" value="YVTN repeat-like/Quinoprotein amine dehydrogenase"/>
    <property type="match status" value="1"/>
</dbReference>
<keyword evidence="4" id="KW-1185">Reference proteome</keyword>
<evidence type="ECO:0000256" key="2">
    <source>
        <dbReference type="ARBA" id="ARBA00022526"/>
    </source>
</evidence>
<evidence type="ECO:0000256" key="1">
    <source>
        <dbReference type="ARBA" id="ARBA00005564"/>
    </source>
</evidence>
<dbReference type="PANTHER" id="PTHR30344">
    <property type="entry name" value="6-PHOSPHOGLUCONOLACTONASE-RELATED"/>
    <property type="match status" value="1"/>
</dbReference>
<dbReference type="SUPFAM" id="SSF51004">
    <property type="entry name" value="C-terminal (heme d1) domain of cytochrome cd1-nitrite reductase"/>
    <property type="match status" value="1"/>
</dbReference>
<dbReference type="EMBL" id="JAKLTR010000014">
    <property type="protein sequence ID" value="MCG2616659.1"/>
    <property type="molecule type" value="Genomic_DNA"/>
</dbReference>
<gene>
    <name evidence="3" type="ORF">LZZ85_20335</name>
</gene>
<protein>
    <submittedName>
        <fullName evidence="3">Lactonase family protein</fullName>
    </submittedName>
</protein>
<dbReference type="InterPro" id="IPR050282">
    <property type="entry name" value="Cycloisomerase_2"/>
</dbReference>
<evidence type="ECO:0000313" key="3">
    <source>
        <dbReference type="EMBL" id="MCG2616659.1"/>
    </source>
</evidence>
<reference evidence="3" key="1">
    <citation type="submission" date="2022-01" db="EMBL/GenBank/DDBJ databases">
        <authorList>
            <person name="Jo J.-H."/>
            <person name="Im W.-T."/>
        </authorList>
    </citation>
    <scope>NUCLEOTIDE SEQUENCE</scope>
    <source>
        <strain evidence="3">NA20</strain>
    </source>
</reference>
<dbReference type="Pfam" id="PF10282">
    <property type="entry name" value="Lactonase"/>
    <property type="match status" value="1"/>
</dbReference>
<accession>A0ABS9KWQ2</accession>
<comment type="similarity">
    <text evidence="1">Belongs to the cycloisomerase 2 family.</text>
</comment>
<dbReference type="Proteomes" id="UP001165367">
    <property type="component" value="Unassembled WGS sequence"/>
</dbReference>
<keyword evidence="2" id="KW-0119">Carbohydrate metabolism</keyword>
<evidence type="ECO:0000313" key="4">
    <source>
        <dbReference type="Proteomes" id="UP001165367"/>
    </source>
</evidence>
<proteinExistence type="inferred from homology"/>
<dbReference type="InterPro" id="IPR019405">
    <property type="entry name" value="Lactonase_7-beta_prop"/>
</dbReference>
<dbReference type="PANTHER" id="PTHR30344:SF1">
    <property type="entry name" value="6-PHOSPHOGLUCONOLACTONASE"/>
    <property type="match status" value="1"/>
</dbReference>
<dbReference type="RefSeq" id="WP_237875197.1">
    <property type="nucleotide sequence ID" value="NZ_JAKLTR010000014.1"/>
</dbReference>